<feature type="domain" description="NmrA-like" evidence="2">
    <location>
        <begin position="3"/>
        <end position="284"/>
    </location>
</feature>
<sequence length="288" mass="32398">MALGHPTFVLYRPEVASDAEKVQMLIGFKMEGATLLQGSLNDRESLVSALKQVDVVVSAVAANHLRHAIMEQLTLIEAIKEVGTIKRFLPSEFGMDVDRMEGAISPGGYVFADKRVIRRAIEKAHIPYTYVSANCCAGYFLAAIAQVGHFMPPTDHVVVYGDGDKKCIWVDEDDMAAYTMLAVADPRTVNKTLYLRPRENILTQMEVIKMWEKITGKELRKTHLSQEEWLGSMDKMAPPLQIGVAHLYQIFYHGDLEFEPEAPHGVDSHDLYPEHKYVTAEAYLKRFA</sequence>
<dbReference type="GO" id="GO:0010283">
    <property type="term" value="F:pinoresinol reductase activity"/>
    <property type="evidence" value="ECO:0007669"/>
    <property type="project" value="UniProtKB-ARBA"/>
</dbReference>
<dbReference type="Proteomes" id="UP000825729">
    <property type="component" value="Unassembled WGS sequence"/>
</dbReference>
<organism evidence="3 4">
    <name type="scientific">Aristolochia fimbriata</name>
    <name type="common">White veined hardy Dutchman's pipe vine</name>
    <dbReference type="NCBI Taxonomy" id="158543"/>
    <lineage>
        <taxon>Eukaryota</taxon>
        <taxon>Viridiplantae</taxon>
        <taxon>Streptophyta</taxon>
        <taxon>Embryophyta</taxon>
        <taxon>Tracheophyta</taxon>
        <taxon>Spermatophyta</taxon>
        <taxon>Magnoliopsida</taxon>
        <taxon>Magnoliidae</taxon>
        <taxon>Piperales</taxon>
        <taxon>Aristolochiaceae</taxon>
        <taxon>Aristolochia</taxon>
    </lineage>
</organism>
<name>A0AAV7F9H3_ARIFI</name>
<comment type="similarity">
    <text evidence="1">Belongs to the NmrA-type oxidoreductase family. Isoflavone reductase subfamily.</text>
</comment>
<evidence type="ECO:0000259" key="2">
    <source>
        <dbReference type="Pfam" id="PF05368"/>
    </source>
</evidence>
<evidence type="ECO:0000256" key="1">
    <source>
        <dbReference type="ARBA" id="ARBA00005725"/>
    </source>
</evidence>
<dbReference type="SUPFAM" id="SSF51735">
    <property type="entry name" value="NAD(P)-binding Rossmann-fold domains"/>
    <property type="match status" value="1"/>
</dbReference>
<dbReference type="InterPro" id="IPR050608">
    <property type="entry name" value="NmrA-type/Isoflavone_red_sf"/>
</dbReference>
<dbReference type="Pfam" id="PF05368">
    <property type="entry name" value="NmrA"/>
    <property type="match status" value="1"/>
</dbReference>
<gene>
    <name evidence="3" type="ORF">H6P81_000989</name>
</gene>
<dbReference type="InterPro" id="IPR008030">
    <property type="entry name" value="NmrA-like"/>
</dbReference>
<dbReference type="PANTHER" id="PTHR43349:SF4">
    <property type="entry name" value="PINORESINOL REDUCTASE 1-RELATED"/>
    <property type="match status" value="1"/>
</dbReference>
<dbReference type="Gene3D" id="3.90.25.10">
    <property type="entry name" value="UDP-galactose 4-epimerase, domain 1"/>
    <property type="match status" value="1"/>
</dbReference>
<proteinExistence type="inferred from homology"/>
<evidence type="ECO:0000313" key="3">
    <source>
        <dbReference type="EMBL" id="KAG9456481.1"/>
    </source>
</evidence>
<protein>
    <recommendedName>
        <fullName evidence="2">NmrA-like domain-containing protein</fullName>
    </recommendedName>
</protein>
<dbReference type="InterPro" id="IPR036291">
    <property type="entry name" value="NAD(P)-bd_dom_sf"/>
</dbReference>
<dbReference type="PANTHER" id="PTHR43349">
    <property type="entry name" value="PINORESINOL REDUCTASE-RELATED"/>
    <property type="match status" value="1"/>
</dbReference>
<dbReference type="GO" id="GO:0044550">
    <property type="term" value="P:secondary metabolite biosynthetic process"/>
    <property type="evidence" value="ECO:0007669"/>
    <property type="project" value="UniProtKB-ARBA"/>
</dbReference>
<dbReference type="EMBL" id="JAINDJ010000002">
    <property type="protein sequence ID" value="KAG9456481.1"/>
    <property type="molecule type" value="Genomic_DNA"/>
</dbReference>
<evidence type="ECO:0000313" key="4">
    <source>
        <dbReference type="Proteomes" id="UP000825729"/>
    </source>
</evidence>
<dbReference type="Gene3D" id="3.40.50.720">
    <property type="entry name" value="NAD(P)-binding Rossmann-like Domain"/>
    <property type="match status" value="1"/>
</dbReference>
<reference evidence="3 4" key="1">
    <citation type="submission" date="2021-07" db="EMBL/GenBank/DDBJ databases">
        <title>The Aristolochia fimbriata genome: insights into angiosperm evolution, floral development and chemical biosynthesis.</title>
        <authorList>
            <person name="Jiao Y."/>
        </authorList>
    </citation>
    <scope>NUCLEOTIDE SEQUENCE [LARGE SCALE GENOMIC DNA]</scope>
    <source>
        <strain evidence="3">IBCAS-2021</strain>
        <tissue evidence="3">Leaf</tissue>
    </source>
</reference>
<dbReference type="AlphaFoldDB" id="A0AAV7F9H3"/>
<keyword evidence="4" id="KW-1185">Reference proteome</keyword>
<comment type="caution">
    <text evidence="3">The sequence shown here is derived from an EMBL/GenBank/DDBJ whole genome shotgun (WGS) entry which is preliminary data.</text>
</comment>
<accession>A0AAV7F9H3</accession>